<evidence type="ECO:0000256" key="6">
    <source>
        <dbReference type="SAM" id="Phobius"/>
    </source>
</evidence>
<dbReference type="PANTHER" id="PTHR43066">
    <property type="entry name" value="RHOMBOID-RELATED PROTEIN"/>
    <property type="match status" value="1"/>
</dbReference>
<accession>A0A9Q1ASR6</accession>
<feature type="region of interest" description="Disordered" evidence="5">
    <location>
        <begin position="342"/>
        <end position="371"/>
    </location>
</feature>
<feature type="transmembrane region" description="Helical" evidence="6">
    <location>
        <begin position="76"/>
        <end position="97"/>
    </location>
</feature>
<dbReference type="InterPro" id="IPR022764">
    <property type="entry name" value="Peptidase_S54_rhomboid_dom"/>
</dbReference>
<reference evidence="8" key="1">
    <citation type="journal article" date="2023" name="DNA Res.">
        <title>Chromosome-level genome assembly of Phrynocephalus forsythii using third-generation DNA sequencing and Hi-C analysis.</title>
        <authorList>
            <person name="Qi Y."/>
            <person name="Zhao W."/>
            <person name="Zhao Y."/>
            <person name="Niu C."/>
            <person name="Cao S."/>
            <person name="Zhang Y."/>
        </authorList>
    </citation>
    <scope>NUCLEOTIDE SEQUENCE</scope>
    <source>
        <tissue evidence="8">Muscle</tissue>
    </source>
</reference>
<keyword evidence="4 6" id="KW-0472">Membrane</keyword>
<keyword evidence="2 6" id="KW-0812">Transmembrane</keyword>
<name>A0A9Q1ASR6_9SAUR</name>
<dbReference type="AlphaFoldDB" id="A0A9Q1ASR6"/>
<dbReference type="SUPFAM" id="SSF144091">
    <property type="entry name" value="Rhomboid-like"/>
    <property type="match status" value="1"/>
</dbReference>
<dbReference type="GO" id="GO:0016020">
    <property type="term" value="C:membrane"/>
    <property type="evidence" value="ECO:0007669"/>
    <property type="project" value="UniProtKB-SubCell"/>
</dbReference>
<evidence type="ECO:0000256" key="1">
    <source>
        <dbReference type="ARBA" id="ARBA00004141"/>
    </source>
</evidence>
<feature type="region of interest" description="Disordered" evidence="5">
    <location>
        <begin position="249"/>
        <end position="295"/>
    </location>
</feature>
<dbReference type="Gene3D" id="1.20.1540.10">
    <property type="entry name" value="Rhomboid-like"/>
    <property type="match status" value="1"/>
</dbReference>
<evidence type="ECO:0000313" key="8">
    <source>
        <dbReference type="EMBL" id="KAJ7309011.1"/>
    </source>
</evidence>
<dbReference type="OrthoDB" id="10257275at2759"/>
<protein>
    <recommendedName>
        <fullName evidence="7">Peptidase S54 rhomboid domain-containing protein</fullName>
    </recommendedName>
</protein>
<dbReference type="InterPro" id="IPR035952">
    <property type="entry name" value="Rhomboid-like_sf"/>
</dbReference>
<feature type="transmembrane region" description="Helical" evidence="6">
    <location>
        <begin position="109"/>
        <end position="133"/>
    </location>
</feature>
<comment type="subcellular location">
    <subcellularLocation>
        <location evidence="1">Membrane</location>
        <topology evidence="1">Multi-pass membrane protein</topology>
    </subcellularLocation>
</comment>
<keyword evidence="3 6" id="KW-1133">Transmembrane helix</keyword>
<feature type="transmembrane region" description="Helical" evidence="6">
    <location>
        <begin position="169"/>
        <end position="187"/>
    </location>
</feature>
<proteinExistence type="predicted"/>
<dbReference type="Proteomes" id="UP001142489">
    <property type="component" value="Unassembled WGS sequence"/>
</dbReference>
<dbReference type="GO" id="GO:0004252">
    <property type="term" value="F:serine-type endopeptidase activity"/>
    <property type="evidence" value="ECO:0007669"/>
    <property type="project" value="InterPro"/>
</dbReference>
<evidence type="ECO:0000313" key="9">
    <source>
        <dbReference type="Proteomes" id="UP001142489"/>
    </source>
</evidence>
<dbReference type="PANTHER" id="PTHR43066:SF13">
    <property type="entry name" value="RHOMBOID DOMAIN-CONTAINING PROTEIN 2"/>
    <property type="match status" value="1"/>
</dbReference>
<evidence type="ECO:0000256" key="3">
    <source>
        <dbReference type="ARBA" id="ARBA00022989"/>
    </source>
</evidence>
<keyword evidence="9" id="KW-1185">Reference proteome</keyword>
<feature type="domain" description="Peptidase S54 rhomboid" evidence="7">
    <location>
        <begin position="68"/>
        <end position="208"/>
    </location>
</feature>
<dbReference type="EMBL" id="JAPFRF010000017">
    <property type="protein sequence ID" value="KAJ7309011.1"/>
    <property type="molecule type" value="Genomic_DNA"/>
</dbReference>
<evidence type="ECO:0000256" key="5">
    <source>
        <dbReference type="SAM" id="MobiDB-lite"/>
    </source>
</evidence>
<comment type="caution">
    <text evidence="8">The sequence shown here is derived from an EMBL/GenBank/DDBJ whole genome shotgun (WGS) entry which is preliminary data.</text>
</comment>
<evidence type="ECO:0000256" key="4">
    <source>
        <dbReference type="ARBA" id="ARBA00023136"/>
    </source>
</evidence>
<organism evidence="8 9">
    <name type="scientific">Phrynocephalus forsythii</name>
    <dbReference type="NCBI Taxonomy" id="171643"/>
    <lineage>
        <taxon>Eukaryota</taxon>
        <taxon>Metazoa</taxon>
        <taxon>Chordata</taxon>
        <taxon>Craniata</taxon>
        <taxon>Vertebrata</taxon>
        <taxon>Euteleostomi</taxon>
        <taxon>Lepidosauria</taxon>
        <taxon>Squamata</taxon>
        <taxon>Bifurcata</taxon>
        <taxon>Unidentata</taxon>
        <taxon>Episquamata</taxon>
        <taxon>Toxicofera</taxon>
        <taxon>Iguania</taxon>
        <taxon>Acrodonta</taxon>
        <taxon>Agamidae</taxon>
        <taxon>Agaminae</taxon>
        <taxon>Phrynocephalus</taxon>
    </lineage>
</organism>
<evidence type="ECO:0000256" key="2">
    <source>
        <dbReference type="ARBA" id="ARBA00022692"/>
    </source>
</evidence>
<sequence>MLLRTRKRRQEKRMERSFPAGSALTVLLSLLVSAPRLQLWRAGGGGGGPGPGSPSPFSLRPEAVSGLEVYRLVTYIFVYEDVVSLVCGAVLVWYFAGSFEKSVGTVRHCCLAVAFAVASALLYLLLGLVAPFLQLGPVADLEGFLPVAFAMLAASVARSRMRRTLLLGVNVRMALVPWLLLGVAWLVPCSSFLGNCCGLVIGNVYGYSYRFGVDLPESTVSRLDQKLPFRWLKVIPGLKYVPGSLAERRAAQSRRVNPVPGSYPTQTYHSPPPPPAAFTLPGQQSSLQNLAPGPPYSPGLTPQTMASILGGAFATSPSHPPPGSFPACPPLGRSNWQVLGKTDNSGVPQSPEVLAPGAASESMGPCRVHVA</sequence>
<dbReference type="Pfam" id="PF01694">
    <property type="entry name" value="Rhomboid"/>
    <property type="match status" value="1"/>
</dbReference>
<evidence type="ECO:0000259" key="7">
    <source>
        <dbReference type="Pfam" id="PF01694"/>
    </source>
</evidence>
<gene>
    <name evidence="8" type="ORF">JRQ81_008296</name>
</gene>
<feature type="transmembrane region" description="Helical" evidence="6">
    <location>
        <begin position="139"/>
        <end position="157"/>
    </location>
</feature>